<dbReference type="Gene3D" id="2.120.10.30">
    <property type="entry name" value="TolB, C-terminal domain"/>
    <property type="match status" value="1"/>
</dbReference>
<name>A0A8S3UY64_MYTED</name>
<proteinExistence type="predicted"/>
<keyword evidence="2" id="KW-1185">Reference proteome</keyword>
<dbReference type="EMBL" id="CAJPWZ010002951">
    <property type="protein sequence ID" value="CAG2248887.1"/>
    <property type="molecule type" value="Genomic_DNA"/>
</dbReference>
<gene>
    <name evidence="1" type="ORF">MEDL_60652</name>
</gene>
<dbReference type="SUPFAM" id="SSF101898">
    <property type="entry name" value="NHL repeat"/>
    <property type="match status" value="1"/>
</dbReference>
<evidence type="ECO:0000313" key="1">
    <source>
        <dbReference type="EMBL" id="CAG2248887.1"/>
    </source>
</evidence>
<protein>
    <recommendedName>
        <fullName evidence="3">Tripartite motif-containing protein 2</fullName>
    </recommendedName>
</protein>
<evidence type="ECO:0000313" key="2">
    <source>
        <dbReference type="Proteomes" id="UP000683360"/>
    </source>
</evidence>
<reference evidence="1" key="1">
    <citation type="submission" date="2021-03" db="EMBL/GenBank/DDBJ databases">
        <authorList>
            <person name="Bekaert M."/>
        </authorList>
    </citation>
    <scope>NUCLEOTIDE SEQUENCE</scope>
</reference>
<accession>A0A8S3UY64</accession>
<dbReference type="InterPro" id="IPR011042">
    <property type="entry name" value="6-blade_b-propeller_TolB-like"/>
</dbReference>
<sequence length="401" mass="45817">MILSDSMQNLESLSNSDKKTLLTYTEEAELRRIALIKFRKTIETIVNCGIKCKTVEFGSAVCTQSKIYDENYSLSGMMLKFPKYNPGTLRFDHIKDFFGSVESDENTTVLPTVHFPCLQTIDFMSKRTFTQEFTFKVESGISKLMTADGTLVCVSHERYASDTRNYHGKVIVYDLDGKLKFNSRQYAPCRDKREIIVVYNGKFFAWFGSSIRTLQVEHDGKATSTKFLVWKNDIPNLSGYGFACIIDNGNLLFYMNNKFYEVYESGKIVRSFSSKCILERHSQNKPNCILYTKTKAILIAFDVEILATSLSGELLHSHKSEDNYCNFVSMCEDRHGNVFVADSYGGRICLMGSDGIFIRDVLTFDCLGPQFHHYRSMSVTIDGKGNLWVLEDRNITVYSYL</sequence>
<evidence type="ECO:0008006" key="3">
    <source>
        <dbReference type="Google" id="ProtNLM"/>
    </source>
</evidence>
<comment type="caution">
    <text evidence="1">The sequence shown here is derived from an EMBL/GenBank/DDBJ whole genome shotgun (WGS) entry which is preliminary data.</text>
</comment>
<dbReference type="Proteomes" id="UP000683360">
    <property type="component" value="Unassembled WGS sequence"/>
</dbReference>
<dbReference type="OrthoDB" id="10480212at2759"/>
<organism evidence="1 2">
    <name type="scientific">Mytilus edulis</name>
    <name type="common">Blue mussel</name>
    <dbReference type="NCBI Taxonomy" id="6550"/>
    <lineage>
        <taxon>Eukaryota</taxon>
        <taxon>Metazoa</taxon>
        <taxon>Spiralia</taxon>
        <taxon>Lophotrochozoa</taxon>
        <taxon>Mollusca</taxon>
        <taxon>Bivalvia</taxon>
        <taxon>Autobranchia</taxon>
        <taxon>Pteriomorphia</taxon>
        <taxon>Mytilida</taxon>
        <taxon>Mytiloidea</taxon>
        <taxon>Mytilidae</taxon>
        <taxon>Mytilinae</taxon>
        <taxon>Mytilus</taxon>
    </lineage>
</organism>
<dbReference type="AlphaFoldDB" id="A0A8S3UY64"/>